<dbReference type="PANTHER" id="PTHR43272:SF87">
    <property type="entry name" value="LONG-CHAIN-FATTY-ACID--COA LIGASE"/>
    <property type="match status" value="1"/>
</dbReference>
<dbReference type="Gene3D" id="3.40.50.12780">
    <property type="entry name" value="N-terminal domain of ligase-like"/>
    <property type="match status" value="1"/>
</dbReference>
<evidence type="ECO:0000313" key="9">
    <source>
        <dbReference type="EMBL" id="MBA4665203.1"/>
    </source>
</evidence>
<keyword evidence="3 7" id="KW-0547">Nucleotide-binding</keyword>
<dbReference type="InterPro" id="IPR042099">
    <property type="entry name" value="ANL_N_sf"/>
</dbReference>
<keyword evidence="4 7" id="KW-0276">Fatty acid metabolism</keyword>
<dbReference type="EMBL" id="GISG01226580">
    <property type="protein sequence ID" value="MBA4665203.1"/>
    <property type="molecule type" value="Transcribed_RNA"/>
</dbReference>
<dbReference type="Pfam" id="PF00501">
    <property type="entry name" value="AMP-binding"/>
    <property type="match status" value="1"/>
</dbReference>
<evidence type="ECO:0000256" key="2">
    <source>
        <dbReference type="ARBA" id="ARBA00022598"/>
    </source>
</evidence>
<keyword evidence="2 7" id="KW-0436">Ligase</keyword>
<organism evidence="9">
    <name type="scientific">Opuntia streptacantha</name>
    <name type="common">Prickly pear cactus</name>
    <name type="synonym">Opuntia cardona</name>
    <dbReference type="NCBI Taxonomy" id="393608"/>
    <lineage>
        <taxon>Eukaryota</taxon>
        <taxon>Viridiplantae</taxon>
        <taxon>Streptophyta</taxon>
        <taxon>Embryophyta</taxon>
        <taxon>Tracheophyta</taxon>
        <taxon>Spermatophyta</taxon>
        <taxon>Magnoliopsida</taxon>
        <taxon>eudicotyledons</taxon>
        <taxon>Gunneridae</taxon>
        <taxon>Pentapetalae</taxon>
        <taxon>Caryophyllales</taxon>
        <taxon>Cactineae</taxon>
        <taxon>Cactaceae</taxon>
        <taxon>Opuntioideae</taxon>
        <taxon>Opuntia</taxon>
    </lineage>
</organism>
<dbReference type="SUPFAM" id="SSF56801">
    <property type="entry name" value="Acetyl-CoA synthetase-like"/>
    <property type="match status" value="1"/>
</dbReference>
<evidence type="ECO:0000256" key="4">
    <source>
        <dbReference type="ARBA" id="ARBA00022832"/>
    </source>
</evidence>
<name>A0A7C9EGK5_OPUST</name>
<dbReference type="GO" id="GO:0005783">
    <property type="term" value="C:endoplasmic reticulum"/>
    <property type="evidence" value="ECO:0007669"/>
    <property type="project" value="TreeGrafter"/>
</dbReference>
<dbReference type="AlphaFoldDB" id="A0A7C9EGK5"/>
<evidence type="ECO:0000256" key="1">
    <source>
        <dbReference type="ARBA" id="ARBA00006432"/>
    </source>
</evidence>
<dbReference type="PANTHER" id="PTHR43272">
    <property type="entry name" value="LONG-CHAIN-FATTY-ACID--COA LIGASE"/>
    <property type="match status" value="1"/>
</dbReference>
<dbReference type="InterPro" id="IPR045311">
    <property type="entry name" value="LC-FACS_euk"/>
</dbReference>
<dbReference type="CDD" id="cd05927">
    <property type="entry name" value="LC-FACS_euk"/>
    <property type="match status" value="1"/>
</dbReference>
<dbReference type="EC" id="6.2.1.3" evidence="6 7"/>
<evidence type="ECO:0000256" key="7">
    <source>
        <dbReference type="RuleBase" id="RU369030"/>
    </source>
</evidence>
<evidence type="ECO:0000256" key="6">
    <source>
        <dbReference type="ARBA" id="ARBA00026121"/>
    </source>
</evidence>
<evidence type="ECO:0000259" key="8">
    <source>
        <dbReference type="Pfam" id="PF00501"/>
    </source>
</evidence>
<dbReference type="InterPro" id="IPR000873">
    <property type="entry name" value="AMP-dep_synth/lig_dom"/>
</dbReference>
<dbReference type="PROSITE" id="PS00455">
    <property type="entry name" value="AMP_BINDING"/>
    <property type="match status" value="1"/>
</dbReference>
<sequence>MAEKKYVVEVEKGREAKDGKPSVGPVYRSVTCKDGFPPLLPGLETCWDIFRISVEKFPDNPMLGYRETAHGQAGKYVWLTYRDVYDIVMKVGASIRSCGVNKGGRCGIYSVNCPKWVISMQACNAHGLYCVPLYDSLGAGAVEFIICHAEVSIVFVEEKKIPEVLKTLPNTNKYLRTIVSFDKVTTDQRETAERSGLAIYSWDEFLQLGHNEKYDLPAKSKTDICTIMYTSGTTSEPKGVMISNETVVTVVSGINYSLKSINEELRQSDVYLSYLPLAHIFDRVVEELFISTGASIGYWRGDVKLLAEDIKDLKPTLLCAVPRVLERIYSGMTEKISSSSALKRTIFNIAYSYKLSNMNKGYKYEEAAPLFDRIVFSKVKEGLGGNLRLILSGGAPLAPSIETFLRVVSCAHVLQGYGLTESCAASFIAQPNDMAMIGTVGPPTPCVDVCLESVPEMGYDALSSTPRGEICIRGKTLFTGYYKREDLTNESMVDGWFHTGDIGEWQPDGCMKIIDRKKNIFKLSQGEYVSVENLENIYSLAAEVDSIWVYGNSFESFLVAVVNPNEQALEKWAAENGVAGDFTSLCGHPKAKTYILEQLNKTAKENKLKGFEFIKAVHLDPEPFDMERDLLTPTFKKKRPQLLKYYKDVIETLYKGTE</sequence>
<dbReference type="InterPro" id="IPR020845">
    <property type="entry name" value="AMP-binding_CS"/>
</dbReference>
<keyword evidence="5 7" id="KW-0067">ATP-binding</keyword>
<dbReference type="GO" id="GO:0005524">
    <property type="term" value="F:ATP binding"/>
    <property type="evidence" value="ECO:0007669"/>
    <property type="project" value="UniProtKB-KW"/>
</dbReference>
<comment type="similarity">
    <text evidence="1 7">Belongs to the ATP-dependent AMP-binding enzyme family.</text>
</comment>
<evidence type="ECO:0000256" key="3">
    <source>
        <dbReference type="ARBA" id="ARBA00022741"/>
    </source>
</evidence>
<proteinExistence type="inferred from homology"/>
<keyword evidence="7" id="KW-0443">Lipid metabolism</keyword>
<reference evidence="9" key="1">
    <citation type="journal article" date="2013" name="J. Plant Res.">
        <title>Effect of fungi and light on seed germination of three Opuntia species from semiarid lands of central Mexico.</title>
        <authorList>
            <person name="Delgado-Sanchez P."/>
            <person name="Jimenez-Bremont J.F."/>
            <person name="Guerrero-Gonzalez Mde L."/>
            <person name="Flores J."/>
        </authorList>
    </citation>
    <scope>NUCLEOTIDE SEQUENCE</scope>
    <source>
        <tissue evidence="9">Cladode</tissue>
    </source>
</reference>
<protein>
    <recommendedName>
        <fullName evidence="6 7">Long-chain-fatty-acid--CoA ligase</fullName>
        <ecNumber evidence="6 7">6.2.1.3</ecNumber>
    </recommendedName>
</protein>
<dbReference type="GO" id="GO:0004467">
    <property type="term" value="F:long-chain fatty acid-CoA ligase activity"/>
    <property type="evidence" value="ECO:0007669"/>
    <property type="project" value="UniProtKB-EC"/>
</dbReference>
<feature type="domain" description="AMP-dependent synthetase/ligase" evidence="8">
    <location>
        <begin position="51"/>
        <end position="482"/>
    </location>
</feature>
<comment type="function">
    <text evidence="7">Catalyzes the conversion of long-chain fatty acids to their active form acyl-CoAs for both synthesis of cellular lipids, and degradation via beta-oxidation.</text>
</comment>
<reference evidence="9" key="2">
    <citation type="submission" date="2020-07" db="EMBL/GenBank/DDBJ databases">
        <authorList>
            <person name="Vera ALvarez R."/>
            <person name="Arias-Moreno D.M."/>
            <person name="Jimenez-Jacinto V."/>
            <person name="Jimenez-Bremont J.F."/>
            <person name="Swaminathan K."/>
            <person name="Moose S.P."/>
            <person name="Guerrero-Gonzalez M.L."/>
            <person name="Marino-Ramirez L."/>
            <person name="Landsman D."/>
            <person name="Rodriguez-Kessler M."/>
            <person name="Delgado-Sanchez P."/>
        </authorList>
    </citation>
    <scope>NUCLEOTIDE SEQUENCE</scope>
    <source>
        <tissue evidence="9">Cladode</tissue>
    </source>
</reference>
<comment type="catalytic activity">
    <reaction evidence="7">
        <text>a long-chain fatty acid + ATP + CoA = a long-chain fatty acyl-CoA + AMP + diphosphate</text>
        <dbReference type="Rhea" id="RHEA:15421"/>
        <dbReference type="ChEBI" id="CHEBI:30616"/>
        <dbReference type="ChEBI" id="CHEBI:33019"/>
        <dbReference type="ChEBI" id="CHEBI:57287"/>
        <dbReference type="ChEBI" id="CHEBI:57560"/>
        <dbReference type="ChEBI" id="CHEBI:83139"/>
        <dbReference type="ChEBI" id="CHEBI:456215"/>
        <dbReference type="EC" id="6.2.1.3"/>
    </reaction>
</comment>
<dbReference type="GO" id="GO:0016020">
    <property type="term" value="C:membrane"/>
    <property type="evidence" value="ECO:0007669"/>
    <property type="project" value="TreeGrafter"/>
</dbReference>
<evidence type="ECO:0000256" key="5">
    <source>
        <dbReference type="ARBA" id="ARBA00022840"/>
    </source>
</evidence>
<accession>A0A7C9EGK5</accession>